<dbReference type="EMBL" id="JBHSIZ010000016">
    <property type="protein sequence ID" value="MFC4957644.1"/>
    <property type="molecule type" value="Genomic_DNA"/>
</dbReference>
<accession>A0ABV9UKK8</accession>
<organism evidence="3 4">
    <name type="scientific">Streptomyces mauvecolor</name>
    <dbReference type="NCBI Taxonomy" id="58345"/>
    <lineage>
        <taxon>Bacteria</taxon>
        <taxon>Bacillati</taxon>
        <taxon>Actinomycetota</taxon>
        <taxon>Actinomycetes</taxon>
        <taxon>Kitasatosporales</taxon>
        <taxon>Streptomycetaceae</taxon>
        <taxon>Streptomyces</taxon>
    </lineage>
</organism>
<dbReference type="SUPFAM" id="SSF116734">
    <property type="entry name" value="DNA methylase specificity domain"/>
    <property type="match status" value="2"/>
</dbReference>
<dbReference type="InterPro" id="IPR052021">
    <property type="entry name" value="Type-I_RS_S_subunit"/>
</dbReference>
<keyword evidence="3" id="KW-0378">Hydrolase</keyword>
<gene>
    <name evidence="3" type="ORF">ACFPFX_15260</name>
</gene>
<dbReference type="InterPro" id="IPR044946">
    <property type="entry name" value="Restrct_endonuc_typeI_TRD_sf"/>
</dbReference>
<comment type="caution">
    <text evidence="3">The sequence shown here is derived from an EMBL/GenBank/DDBJ whole genome shotgun (WGS) entry which is preliminary data.</text>
</comment>
<evidence type="ECO:0000256" key="1">
    <source>
        <dbReference type="ARBA" id="ARBA00022747"/>
    </source>
</evidence>
<keyword evidence="3" id="KW-0540">Nuclease</keyword>
<keyword evidence="4" id="KW-1185">Reference proteome</keyword>
<dbReference type="PANTHER" id="PTHR30408:SF12">
    <property type="entry name" value="TYPE I RESTRICTION ENZYME MJAVIII SPECIFICITY SUBUNIT"/>
    <property type="match status" value="1"/>
</dbReference>
<proteinExistence type="predicted"/>
<dbReference type="Gene3D" id="3.90.220.20">
    <property type="entry name" value="DNA methylase specificity domains"/>
    <property type="match status" value="2"/>
</dbReference>
<name>A0ABV9UKK8_9ACTN</name>
<dbReference type="CDD" id="cd17517">
    <property type="entry name" value="RMtype1_S_EcoKI_StySPI-TRD2-CR2_like"/>
    <property type="match status" value="1"/>
</dbReference>
<keyword evidence="2" id="KW-0238">DNA-binding</keyword>
<evidence type="ECO:0000256" key="2">
    <source>
        <dbReference type="ARBA" id="ARBA00023125"/>
    </source>
</evidence>
<dbReference type="RefSeq" id="WP_344378848.1">
    <property type="nucleotide sequence ID" value="NZ_BAAASQ010000023.1"/>
</dbReference>
<protein>
    <submittedName>
        <fullName evidence="3">Restriction endonuclease subunit S</fullName>
    </submittedName>
</protein>
<reference evidence="4" key="1">
    <citation type="journal article" date="2019" name="Int. J. Syst. Evol. Microbiol.">
        <title>The Global Catalogue of Microorganisms (GCM) 10K type strain sequencing project: providing services to taxonomists for standard genome sequencing and annotation.</title>
        <authorList>
            <consortium name="The Broad Institute Genomics Platform"/>
            <consortium name="The Broad Institute Genome Sequencing Center for Infectious Disease"/>
            <person name="Wu L."/>
            <person name="Ma J."/>
        </authorList>
    </citation>
    <scope>NUCLEOTIDE SEQUENCE [LARGE SCALE GENOMIC DNA]</scope>
    <source>
        <strain evidence="4">CCM 7224</strain>
    </source>
</reference>
<keyword evidence="1" id="KW-0680">Restriction system</keyword>
<dbReference type="PANTHER" id="PTHR30408">
    <property type="entry name" value="TYPE-1 RESTRICTION ENZYME ECOKI SPECIFICITY PROTEIN"/>
    <property type="match status" value="1"/>
</dbReference>
<dbReference type="GO" id="GO:0004519">
    <property type="term" value="F:endonuclease activity"/>
    <property type="evidence" value="ECO:0007669"/>
    <property type="project" value="UniProtKB-KW"/>
</dbReference>
<dbReference type="Proteomes" id="UP001595834">
    <property type="component" value="Unassembled WGS sequence"/>
</dbReference>
<evidence type="ECO:0000313" key="4">
    <source>
        <dbReference type="Proteomes" id="UP001595834"/>
    </source>
</evidence>
<keyword evidence="3" id="KW-0255">Endonuclease</keyword>
<sequence>MGKQLSPASREGARQFPYLRVANVHEGRIDVSDVNTMGFSAAEREVYKLVPGDILLNEGQENLRMVGRSALYQGESGAYCFQNTLIRFRAGAEVIPEYAQAVFVRWRSQGVFAGIAEKTSISHLGGNRFGALLFPVLPISQQRRIVDVIEAMSAQERAIEASIAKLESLNAAVMAELWDLECGSFEEVVVFGPQNGIYKPGSSYGLEGTPIVRIDSFRGGPSDFTRNLLRVSLSRGEVDRYGLATGDVLINRVNTPELVGKSTAVGKLVEPVVFESNMMRCKLLTERAVPAFVETWLGSPTVKRYFRQRAKSAISQASINGSDVRGCPFPKLDVTGQLEFLDRLAMVREQQRLERAELAKLGTLKRGVIDDLLGGTS</sequence>
<evidence type="ECO:0000313" key="3">
    <source>
        <dbReference type="EMBL" id="MFC4957644.1"/>
    </source>
</evidence>